<keyword evidence="2" id="KW-1185">Reference proteome</keyword>
<name>A0ABX7B406_9PROT</name>
<organism evidence="1 2">
    <name type="scientific">Skermanella cutis</name>
    <dbReference type="NCBI Taxonomy" id="2775420"/>
    <lineage>
        <taxon>Bacteria</taxon>
        <taxon>Pseudomonadati</taxon>
        <taxon>Pseudomonadota</taxon>
        <taxon>Alphaproteobacteria</taxon>
        <taxon>Rhodospirillales</taxon>
        <taxon>Azospirillaceae</taxon>
        <taxon>Skermanella</taxon>
    </lineage>
</organism>
<dbReference type="Proteomes" id="UP000595197">
    <property type="component" value="Chromosome"/>
</dbReference>
<gene>
    <name evidence="1" type="ORF">IGS68_24240</name>
</gene>
<reference evidence="1" key="1">
    <citation type="submission" date="2021-02" db="EMBL/GenBank/DDBJ databases">
        <title>Skermanella TT6 skin isolate.</title>
        <authorList>
            <person name="Lee K."/>
            <person name="Ganzorig M."/>
        </authorList>
    </citation>
    <scope>NUCLEOTIDE SEQUENCE</scope>
    <source>
        <strain evidence="1">TT6</strain>
    </source>
</reference>
<accession>A0ABX7B406</accession>
<protein>
    <submittedName>
        <fullName evidence="1">Uncharacterized protein</fullName>
    </submittedName>
</protein>
<proteinExistence type="predicted"/>
<evidence type="ECO:0000313" key="1">
    <source>
        <dbReference type="EMBL" id="QQP89076.1"/>
    </source>
</evidence>
<evidence type="ECO:0000313" key="2">
    <source>
        <dbReference type="Proteomes" id="UP000595197"/>
    </source>
</evidence>
<dbReference type="EMBL" id="CP067420">
    <property type="protein sequence ID" value="QQP89076.1"/>
    <property type="molecule type" value="Genomic_DNA"/>
</dbReference>
<sequence>MGGLPNPSDDRLHACRRNRRAFPDVAHQSGIVLSFLAGDILFRRRVQLFAIDPWGDLHRPPIREDADHGVVLFKPYPHGFRIS</sequence>